<organism evidence="2 3">
    <name type="scientific">Mesorhabditis spiculigera</name>
    <dbReference type="NCBI Taxonomy" id="96644"/>
    <lineage>
        <taxon>Eukaryota</taxon>
        <taxon>Metazoa</taxon>
        <taxon>Ecdysozoa</taxon>
        <taxon>Nematoda</taxon>
        <taxon>Chromadorea</taxon>
        <taxon>Rhabditida</taxon>
        <taxon>Rhabditina</taxon>
        <taxon>Rhabditomorpha</taxon>
        <taxon>Rhabditoidea</taxon>
        <taxon>Rhabditidae</taxon>
        <taxon>Mesorhabditinae</taxon>
        <taxon>Mesorhabditis</taxon>
    </lineage>
</organism>
<feature type="compositionally biased region" description="Low complexity" evidence="1">
    <location>
        <begin position="1247"/>
        <end position="1256"/>
    </location>
</feature>
<protein>
    <submittedName>
        <fullName evidence="2">Uncharacterized protein</fullName>
    </submittedName>
</protein>
<feature type="compositionally biased region" description="Basic and acidic residues" evidence="1">
    <location>
        <begin position="1178"/>
        <end position="1197"/>
    </location>
</feature>
<feature type="compositionally biased region" description="Basic and acidic residues" evidence="1">
    <location>
        <begin position="971"/>
        <end position="991"/>
    </location>
</feature>
<keyword evidence="3" id="KW-1185">Reference proteome</keyword>
<feature type="compositionally biased region" description="Basic and acidic residues" evidence="1">
    <location>
        <begin position="1086"/>
        <end position="1104"/>
    </location>
</feature>
<evidence type="ECO:0000313" key="3">
    <source>
        <dbReference type="Proteomes" id="UP001177023"/>
    </source>
</evidence>
<comment type="caution">
    <text evidence="2">The sequence shown here is derived from an EMBL/GenBank/DDBJ whole genome shotgun (WGS) entry which is preliminary data.</text>
</comment>
<feature type="compositionally biased region" description="Pro residues" evidence="1">
    <location>
        <begin position="1233"/>
        <end position="1246"/>
    </location>
</feature>
<feature type="compositionally biased region" description="Basic and acidic residues" evidence="1">
    <location>
        <begin position="1112"/>
        <end position="1129"/>
    </location>
</feature>
<feature type="compositionally biased region" description="Low complexity" evidence="1">
    <location>
        <begin position="1280"/>
        <end position="1290"/>
    </location>
</feature>
<feature type="compositionally biased region" description="Pro residues" evidence="1">
    <location>
        <begin position="1262"/>
        <end position="1279"/>
    </location>
</feature>
<feature type="compositionally biased region" description="Polar residues" evidence="1">
    <location>
        <begin position="784"/>
        <end position="798"/>
    </location>
</feature>
<proteinExistence type="predicted"/>
<dbReference type="Proteomes" id="UP001177023">
    <property type="component" value="Unassembled WGS sequence"/>
</dbReference>
<reference evidence="2" key="1">
    <citation type="submission" date="2023-06" db="EMBL/GenBank/DDBJ databases">
        <authorList>
            <person name="Delattre M."/>
        </authorList>
    </citation>
    <scope>NUCLEOTIDE SEQUENCE</scope>
    <source>
        <strain evidence="2">AF72</strain>
    </source>
</reference>
<dbReference type="EMBL" id="CATQJA010002654">
    <property type="protein sequence ID" value="CAJ0578737.1"/>
    <property type="molecule type" value="Genomic_DNA"/>
</dbReference>
<evidence type="ECO:0000256" key="1">
    <source>
        <dbReference type="SAM" id="MobiDB-lite"/>
    </source>
</evidence>
<feature type="compositionally biased region" description="Pro residues" evidence="1">
    <location>
        <begin position="1198"/>
        <end position="1219"/>
    </location>
</feature>
<feature type="compositionally biased region" description="Basic and acidic residues" evidence="1">
    <location>
        <begin position="1011"/>
        <end position="1073"/>
    </location>
</feature>
<sequence length="1319" mass="149434">MDIPPMAFFGKDTPFVMWPKPQDRTKRYYEGLEQDISVERVRQTASRITWEGLAGALRRNMMDKRTTLDIHERAEIQKSLAIFRRSQPININAELYSKLRQLADGFEGCQVSVGPGTVCIKNQELNLSIEINNGSVGKAEIDYFETGLMDFTALGILMEENDWETIRIGINNMLTCVPLTPASDRRSLYKSLRAYESWLMGSAKFGPGDKFSVVNKSRFGAVALHNPLHTPRLYLLADPLYKWKVRSESFDAQRDAENLLYAELVLKYCEAECSIPCEDGAPWEVRRAKACVTLRFNRPMLFNVYYWQKLRKLLARNSFVRRKIDFYHDLFNFDRQQAELKLKAQKDSDMGFEITMTSGGFQHVSDIFVDELHLKDCQALDEVIALVRAQYQHTVFMCSLKDWRKHPENFRARETYEMKLEITPNEYQIKIHTSTGELDMNIGEIHGHWEVICEAHGAAFIKSDVEELAVRILKNTWSVPMTIVRVLQECKLRGRDTTGQHVSPPTNEVDSLFISDKSALPWLKCRATPEEPIDEETVFEVHEPLMEDGTEPIGLLALLKLKEEREELCPPDETAYALHQQQQLEAFQQQQQLGGQRVHRFVSDTTLQKNAFSDLEAIAQLGQVAEDDYEGRHVEEMHHQMDQGMMYGYYDEAPQDCGYGMMFNPPHDMELGRPKQLPPEMYDYGEDMNTQGSYSSPMYSSSGFNTPAYPGASPSARGGVSKRRGRGRKTANMGDREGSVDSSGSIKKTRGTRKARILRNRPSQDSLEPARVVQRSFSDAHYSNEPQTPISTGSSSRSPFVESDSDDETDPPKFVPTNQSNAHNQAHHVPAPAPPPQPAPLPPPQYEQPSPRPRKISTEAAPISRTPSSSMTPTAPMAPSFAGFTALNSAAPIPKPKAVSDLYDDEADSPPPSISSERDREPKMKPAPPAISPVAPSERKTTFAIRQPPPLRPSTSFEQALAAADVPIPKKFQEGSREGKLVIKIPKDPKITRASPSAEAMRSKSLSKSISAERLEKREREKERERDRERDLREKDKEREKERERDREKEKERERKARRESIDKEPVEKKMSRSQDSMLARPSKLVFDEKRKRKLEREKEDLRREHKRHKTDRPDKDRERDRERKEKEPPGLPQPPAPLPFMQSLSSFRIPKKKDASSSQPKTDEPSTPTSSQPPSDPRLKEREPEPPPPPRKERPVPPKFPPPRPVPPPYKSNPPPQAKPYEQPAASKAIRPPDPSQIPLPPSGPPSSAFPRSRPTLLADPPGPPIRKPSQPPQPPPIIQRQNSQNSQQGYRWVAPPDRASQANVAISSLPPPASPLP</sequence>
<feature type="non-terminal residue" evidence="2">
    <location>
        <position position="1319"/>
    </location>
</feature>
<gene>
    <name evidence="2" type="ORF">MSPICULIGERA_LOCUS16978</name>
</gene>
<evidence type="ECO:0000313" key="2">
    <source>
        <dbReference type="EMBL" id="CAJ0578737.1"/>
    </source>
</evidence>
<feature type="region of interest" description="Disordered" evidence="1">
    <location>
        <begin position="693"/>
        <end position="1319"/>
    </location>
</feature>
<feature type="compositionally biased region" description="Low complexity" evidence="1">
    <location>
        <begin position="693"/>
        <end position="702"/>
    </location>
</feature>
<name>A0AA36D0F7_9BILA</name>
<accession>A0AA36D0F7</accession>
<feature type="compositionally biased region" description="Pro residues" evidence="1">
    <location>
        <begin position="831"/>
        <end position="846"/>
    </location>
</feature>
<feature type="compositionally biased region" description="Basic residues" evidence="1">
    <location>
        <begin position="747"/>
        <end position="759"/>
    </location>
</feature>
<feature type="compositionally biased region" description="Basic residues" evidence="1">
    <location>
        <begin position="720"/>
        <end position="729"/>
    </location>
</feature>
<feature type="compositionally biased region" description="Pro residues" evidence="1">
    <location>
        <begin position="1130"/>
        <end position="1139"/>
    </location>
</feature>